<gene>
    <name evidence="2" type="ORF">BWK73_38735</name>
</gene>
<organism evidence="2 3">
    <name type="scientific">Thiothrix lacustris</name>
    <dbReference type="NCBI Taxonomy" id="525917"/>
    <lineage>
        <taxon>Bacteria</taxon>
        <taxon>Pseudomonadati</taxon>
        <taxon>Pseudomonadota</taxon>
        <taxon>Gammaproteobacteria</taxon>
        <taxon>Thiotrichales</taxon>
        <taxon>Thiotrichaceae</taxon>
        <taxon>Thiothrix</taxon>
    </lineage>
</organism>
<comment type="similarity">
    <text evidence="1">Belongs to the UPF0175 family.</text>
</comment>
<dbReference type="Pfam" id="PF03683">
    <property type="entry name" value="UPF0175"/>
    <property type="match status" value="1"/>
</dbReference>
<comment type="caution">
    <text evidence="2">The sequence shown here is derived from an EMBL/GenBank/DDBJ whole genome shotgun (WGS) entry which is preliminary data.</text>
</comment>
<dbReference type="AlphaFoldDB" id="A0A1Y1QEM7"/>
<evidence type="ECO:0000256" key="1">
    <source>
        <dbReference type="ARBA" id="ARBA00005651"/>
    </source>
</evidence>
<protein>
    <submittedName>
        <fullName evidence="2">Uncharacterized protein</fullName>
    </submittedName>
</protein>
<dbReference type="InterPro" id="IPR052264">
    <property type="entry name" value="UPF0175_domain"/>
</dbReference>
<dbReference type="PANTHER" id="PTHR37525">
    <property type="entry name" value="UPF0175 PROTEIN SSL1255"/>
    <property type="match status" value="1"/>
</dbReference>
<evidence type="ECO:0000313" key="2">
    <source>
        <dbReference type="EMBL" id="OQX03686.1"/>
    </source>
</evidence>
<accession>A0A1Y1QEM7</accession>
<dbReference type="InterPro" id="IPR005368">
    <property type="entry name" value="UPF0175"/>
</dbReference>
<dbReference type="Proteomes" id="UP000192491">
    <property type="component" value="Unassembled WGS sequence"/>
</dbReference>
<evidence type="ECO:0000313" key="3">
    <source>
        <dbReference type="Proteomes" id="UP000192491"/>
    </source>
</evidence>
<dbReference type="PANTHER" id="PTHR37525:SF1">
    <property type="entry name" value="UPF0175 PROTEIN SSL1255"/>
    <property type="match status" value="1"/>
</dbReference>
<sequence>MTTVTIQVPDSVLPSLHLDPAGFVSEMRLAAAIKWYELRRVSQEKAAEIAGVNRADFITALSQAQVSPFQLNEAELREELNGLR</sequence>
<name>A0A1Y1QEM7_9GAMM</name>
<proteinExistence type="inferred from homology"/>
<reference evidence="2 3" key="1">
    <citation type="submission" date="2017-01" db="EMBL/GenBank/DDBJ databases">
        <title>Novel large sulfur bacteria in the metagenomes of groundwater-fed chemosynthetic microbial mats in the Lake Huron basin.</title>
        <authorList>
            <person name="Sharrar A.M."/>
            <person name="Flood B.E."/>
            <person name="Bailey J.V."/>
            <person name="Jones D.S."/>
            <person name="Biddanda B."/>
            <person name="Ruberg S.A."/>
            <person name="Marcus D.N."/>
            <person name="Dick G.J."/>
        </authorList>
    </citation>
    <scope>NUCLEOTIDE SEQUENCE [LARGE SCALE GENOMIC DNA]</scope>
    <source>
        <strain evidence="2">A8</strain>
    </source>
</reference>
<dbReference type="EMBL" id="MTEJ01000387">
    <property type="protein sequence ID" value="OQX03686.1"/>
    <property type="molecule type" value="Genomic_DNA"/>
</dbReference>